<dbReference type="AlphaFoldDB" id="A0A9P6NQ92"/>
<name>A0A9P6NQ92_9BASI</name>
<organism evidence="1 2">
    <name type="scientific">Cronartium quercuum f. sp. fusiforme G11</name>
    <dbReference type="NCBI Taxonomy" id="708437"/>
    <lineage>
        <taxon>Eukaryota</taxon>
        <taxon>Fungi</taxon>
        <taxon>Dikarya</taxon>
        <taxon>Basidiomycota</taxon>
        <taxon>Pucciniomycotina</taxon>
        <taxon>Pucciniomycetes</taxon>
        <taxon>Pucciniales</taxon>
        <taxon>Coleosporiaceae</taxon>
        <taxon>Cronartium</taxon>
    </lineage>
</organism>
<dbReference type="EMBL" id="MU167246">
    <property type="protein sequence ID" value="KAG0147590.1"/>
    <property type="molecule type" value="Genomic_DNA"/>
</dbReference>
<evidence type="ECO:0000313" key="1">
    <source>
        <dbReference type="EMBL" id="KAG0147590.1"/>
    </source>
</evidence>
<dbReference type="Proteomes" id="UP000886653">
    <property type="component" value="Unassembled WGS sequence"/>
</dbReference>
<keyword evidence="2" id="KW-1185">Reference proteome</keyword>
<accession>A0A9P6NQ92</accession>
<proteinExistence type="predicted"/>
<evidence type="ECO:0000313" key="2">
    <source>
        <dbReference type="Proteomes" id="UP000886653"/>
    </source>
</evidence>
<sequence>MSEEGPRSSNSEIIRHPGGFYRRVFFTGHRWKSRRSIDRRSPNRNFHTVNSTSFWSWNLKTISTNFHHCTRLYQLFLPPFASLQQTFNHLQPTHPLSFVDHPRAGLHNTGLSLIRTET</sequence>
<comment type="caution">
    <text evidence="1">The sequence shown here is derived from an EMBL/GenBank/DDBJ whole genome shotgun (WGS) entry which is preliminary data.</text>
</comment>
<protein>
    <submittedName>
        <fullName evidence="1">Uncharacterized protein</fullName>
    </submittedName>
</protein>
<gene>
    <name evidence="1" type="ORF">CROQUDRAFT_459773</name>
</gene>
<reference evidence="1" key="1">
    <citation type="submission" date="2013-11" db="EMBL/GenBank/DDBJ databases">
        <title>Genome sequence of the fusiform rust pathogen reveals effectors for host alternation and coevolution with pine.</title>
        <authorList>
            <consortium name="DOE Joint Genome Institute"/>
            <person name="Smith K."/>
            <person name="Pendleton A."/>
            <person name="Kubisiak T."/>
            <person name="Anderson C."/>
            <person name="Salamov A."/>
            <person name="Aerts A."/>
            <person name="Riley R."/>
            <person name="Clum A."/>
            <person name="Lindquist E."/>
            <person name="Ence D."/>
            <person name="Campbell M."/>
            <person name="Kronenberg Z."/>
            <person name="Feau N."/>
            <person name="Dhillon B."/>
            <person name="Hamelin R."/>
            <person name="Burleigh J."/>
            <person name="Smith J."/>
            <person name="Yandell M."/>
            <person name="Nelson C."/>
            <person name="Grigoriev I."/>
            <person name="Davis J."/>
        </authorList>
    </citation>
    <scope>NUCLEOTIDE SEQUENCE</scope>
    <source>
        <strain evidence="1">G11</strain>
    </source>
</reference>